<evidence type="ECO:0000313" key="1">
    <source>
        <dbReference type="EMBL" id="KAK5793218.1"/>
    </source>
</evidence>
<protein>
    <submittedName>
        <fullName evidence="1">Uncharacterized protein</fullName>
    </submittedName>
</protein>
<dbReference type="Proteomes" id="UP001358586">
    <property type="component" value="Chromosome 10"/>
</dbReference>
<accession>A0ABR0NGW0</accession>
<name>A0ABR0NGW0_GOSAR</name>
<organism evidence="1 2">
    <name type="scientific">Gossypium arboreum</name>
    <name type="common">Tree cotton</name>
    <name type="synonym">Gossypium nanking</name>
    <dbReference type="NCBI Taxonomy" id="29729"/>
    <lineage>
        <taxon>Eukaryota</taxon>
        <taxon>Viridiplantae</taxon>
        <taxon>Streptophyta</taxon>
        <taxon>Embryophyta</taxon>
        <taxon>Tracheophyta</taxon>
        <taxon>Spermatophyta</taxon>
        <taxon>Magnoliopsida</taxon>
        <taxon>eudicotyledons</taxon>
        <taxon>Gunneridae</taxon>
        <taxon>Pentapetalae</taxon>
        <taxon>rosids</taxon>
        <taxon>malvids</taxon>
        <taxon>Malvales</taxon>
        <taxon>Malvaceae</taxon>
        <taxon>Malvoideae</taxon>
        <taxon>Gossypium</taxon>
    </lineage>
</organism>
<comment type="caution">
    <text evidence="1">The sequence shown here is derived from an EMBL/GenBank/DDBJ whole genome shotgun (WGS) entry which is preliminary data.</text>
</comment>
<proteinExistence type="predicted"/>
<gene>
    <name evidence="1" type="ORF">PVK06_034356</name>
</gene>
<keyword evidence="2" id="KW-1185">Reference proteome</keyword>
<evidence type="ECO:0000313" key="2">
    <source>
        <dbReference type="Proteomes" id="UP001358586"/>
    </source>
</evidence>
<dbReference type="EMBL" id="JARKNE010000010">
    <property type="protein sequence ID" value="KAK5793218.1"/>
    <property type="molecule type" value="Genomic_DNA"/>
</dbReference>
<reference evidence="1 2" key="1">
    <citation type="submission" date="2023-03" db="EMBL/GenBank/DDBJ databases">
        <title>WGS of Gossypium arboreum.</title>
        <authorList>
            <person name="Yu D."/>
        </authorList>
    </citation>
    <scope>NUCLEOTIDE SEQUENCE [LARGE SCALE GENOMIC DNA]</scope>
    <source>
        <tissue evidence="1">Leaf</tissue>
    </source>
</reference>
<sequence length="73" mass="8381">MTASYLGERPRRGHCATVVKVLCIPLAREAHNDTLVWGEKASVEYSVRNAYRLLHRSRSSNAYDIYKPLFTKL</sequence>